<feature type="non-terminal residue" evidence="2">
    <location>
        <position position="167"/>
    </location>
</feature>
<feature type="compositionally biased region" description="Basic residues" evidence="1">
    <location>
        <begin position="92"/>
        <end position="105"/>
    </location>
</feature>
<organism evidence="2">
    <name type="scientific">Triticum aestivum</name>
    <name type="common">Wheat</name>
    <dbReference type="NCBI Taxonomy" id="4565"/>
    <lineage>
        <taxon>Eukaryota</taxon>
        <taxon>Viridiplantae</taxon>
        <taxon>Streptophyta</taxon>
        <taxon>Embryophyta</taxon>
        <taxon>Tracheophyta</taxon>
        <taxon>Spermatophyta</taxon>
        <taxon>Magnoliopsida</taxon>
        <taxon>Liliopsida</taxon>
        <taxon>Poales</taxon>
        <taxon>Poaceae</taxon>
        <taxon>BOP clade</taxon>
        <taxon>Pooideae</taxon>
        <taxon>Triticodae</taxon>
        <taxon>Triticeae</taxon>
        <taxon>Triticinae</taxon>
        <taxon>Triticum</taxon>
    </lineage>
</organism>
<feature type="compositionally biased region" description="Basic residues" evidence="1">
    <location>
        <begin position="117"/>
        <end position="128"/>
    </location>
</feature>
<reference evidence="2" key="1">
    <citation type="journal article" date="2017" name="Gigascience">
        <title>The first near-complete assembly of the hexaploid bread wheat genome, Triticum aestivum.</title>
        <authorList>
            <person name="Zimin A.V."/>
            <person name="Puiu D."/>
            <person name="Hall R."/>
            <person name="Kingan S."/>
            <person name="Clavijo B.J."/>
            <person name="Salzberg S.L."/>
        </authorList>
    </citation>
    <scope>NUCLEOTIDE SEQUENCE</scope>
    <source>
        <tissue evidence="2">Leaf</tissue>
    </source>
</reference>
<feature type="compositionally biased region" description="Low complexity" evidence="1">
    <location>
        <begin position="39"/>
        <end position="48"/>
    </location>
</feature>
<dbReference type="AlphaFoldDB" id="A0A9R1DF20"/>
<name>A0A9R1DF20_WHEAT</name>
<feature type="compositionally biased region" description="Low complexity" evidence="1">
    <location>
        <begin position="77"/>
        <end position="86"/>
    </location>
</feature>
<gene>
    <name evidence="2" type="ORF">CFC21_007799</name>
</gene>
<proteinExistence type="predicted"/>
<accession>A0A9R1DF20</accession>
<evidence type="ECO:0000256" key="1">
    <source>
        <dbReference type="SAM" id="MobiDB-lite"/>
    </source>
</evidence>
<dbReference type="EMBL" id="CM022212">
    <property type="protein sequence ID" value="KAF6990629.1"/>
    <property type="molecule type" value="Genomic_DNA"/>
</dbReference>
<protein>
    <submittedName>
        <fullName evidence="2">Uncharacterized protein</fullName>
    </submittedName>
</protein>
<dbReference type="Proteomes" id="UP000815260">
    <property type="component" value="Chromosome 1B"/>
</dbReference>
<evidence type="ECO:0000313" key="2">
    <source>
        <dbReference type="EMBL" id="KAF6990629.1"/>
    </source>
</evidence>
<reference evidence="2" key="2">
    <citation type="submission" date="2020-03" db="EMBL/GenBank/DDBJ databases">
        <title>The second near-complete assembly of the hexaploid bread wheat (Triticum aestivum) genome.</title>
        <authorList>
            <person name="Zimin A.V."/>
            <person name="Puiu D."/>
            <person name="Shumante A."/>
            <person name="Alonge M."/>
            <person name="Salzberg S.L."/>
        </authorList>
    </citation>
    <scope>NUCLEOTIDE SEQUENCE</scope>
    <source>
        <tissue evidence="2">Leaf</tissue>
    </source>
</reference>
<feature type="compositionally biased region" description="Basic residues" evidence="1">
    <location>
        <begin position="137"/>
        <end position="152"/>
    </location>
</feature>
<sequence length="167" mass="17557">RGGAGGGGAAPRARGGYRAVLLGGGAGDRGARGRGVGRGAALRPPAGVQALHPELPPRGRRRRRGGVGARGAGGVGPPRHQQPRAAGDPRRRAPRAQLPRRRRRAPPLQLSVGDHRARGRVGGRRRGGVVRGGRAPREHRRRDAHLRGHHRAVQPPVAGAHRLAARR</sequence>
<feature type="non-terminal residue" evidence="2">
    <location>
        <position position="1"/>
    </location>
</feature>
<feature type="region of interest" description="Disordered" evidence="1">
    <location>
        <begin position="20"/>
        <end position="167"/>
    </location>
</feature>
<feature type="compositionally biased region" description="Gly residues" evidence="1">
    <location>
        <begin position="66"/>
        <end position="76"/>
    </location>
</feature>
<feature type="compositionally biased region" description="Gly residues" evidence="1">
    <location>
        <begin position="22"/>
        <end position="38"/>
    </location>
</feature>
<comment type="caution">
    <text evidence="2">The sequence shown here is derived from an EMBL/GenBank/DDBJ whole genome shotgun (WGS) entry which is preliminary data.</text>
</comment>